<dbReference type="GO" id="GO:0003677">
    <property type="term" value="F:DNA binding"/>
    <property type="evidence" value="ECO:0007669"/>
    <property type="project" value="InterPro"/>
</dbReference>
<dbReference type="EMBL" id="VSWD01000011">
    <property type="protein sequence ID" value="KAK3088090.1"/>
    <property type="molecule type" value="Genomic_DNA"/>
</dbReference>
<dbReference type="SUPFAM" id="SSF56349">
    <property type="entry name" value="DNA breaking-rejoining enzymes"/>
    <property type="match status" value="1"/>
</dbReference>
<evidence type="ECO:0000256" key="1">
    <source>
        <dbReference type="ARBA" id="ARBA00023172"/>
    </source>
</evidence>
<dbReference type="Proteomes" id="UP001186944">
    <property type="component" value="Unassembled WGS sequence"/>
</dbReference>
<gene>
    <name evidence="2" type="ORF">FSP39_014532</name>
</gene>
<dbReference type="PANTHER" id="PTHR21446:SF12">
    <property type="entry name" value="POTASSIUM CHANNEL TETRAMERIZATION DOMAIN CONTAINING 1"/>
    <property type="match status" value="1"/>
</dbReference>
<name>A0AA88XMD1_PINIB</name>
<comment type="caution">
    <text evidence="2">The sequence shown here is derived from an EMBL/GenBank/DDBJ whole genome shotgun (WGS) entry which is preliminary data.</text>
</comment>
<evidence type="ECO:0000313" key="2">
    <source>
        <dbReference type="EMBL" id="KAK3088090.1"/>
    </source>
</evidence>
<accession>A0AA88XMD1</accession>
<dbReference type="GO" id="GO:0006310">
    <property type="term" value="P:DNA recombination"/>
    <property type="evidence" value="ECO:0007669"/>
    <property type="project" value="UniProtKB-KW"/>
</dbReference>
<keyword evidence="3" id="KW-1185">Reference proteome</keyword>
<dbReference type="GO" id="GO:0015074">
    <property type="term" value="P:DNA integration"/>
    <property type="evidence" value="ECO:0007669"/>
    <property type="project" value="InterPro"/>
</dbReference>
<sequence>MGDSKPTQHKEIICDDDMLALREYFSAAESNPIILRQFVWFCIAYHFVTRGSETHHQLTPSSFAFRDDGHGEYAVLVHETAQKNHQGGLLDKEENVGKSMYATGGILCPVKCLKLLIEKTDATASKLFNQYNSEAVQLPVSTEIWFTAKSLAKRSFANFMSDISNSAKTSQRYTNHCVRATANQTLNDANVEARHIMFLSDHANEGSLRSYNRTVSREQKKMLSSTLSKAFSGE</sequence>
<organism evidence="2 3">
    <name type="scientific">Pinctada imbricata</name>
    <name type="common">Atlantic pearl-oyster</name>
    <name type="synonym">Pinctada martensii</name>
    <dbReference type="NCBI Taxonomy" id="66713"/>
    <lineage>
        <taxon>Eukaryota</taxon>
        <taxon>Metazoa</taxon>
        <taxon>Spiralia</taxon>
        <taxon>Lophotrochozoa</taxon>
        <taxon>Mollusca</taxon>
        <taxon>Bivalvia</taxon>
        <taxon>Autobranchia</taxon>
        <taxon>Pteriomorphia</taxon>
        <taxon>Pterioida</taxon>
        <taxon>Pterioidea</taxon>
        <taxon>Pteriidae</taxon>
        <taxon>Pinctada</taxon>
    </lineage>
</organism>
<dbReference type="InterPro" id="IPR013762">
    <property type="entry name" value="Integrase-like_cat_sf"/>
</dbReference>
<dbReference type="PANTHER" id="PTHR21446">
    <property type="entry name" value="DUF3504 DOMAIN-CONTAINING PROTEIN"/>
    <property type="match status" value="1"/>
</dbReference>
<protein>
    <submittedName>
        <fullName evidence="2">Uncharacterized protein</fullName>
    </submittedName>
</protein>
<proteinExistence type="predicted"/>
<evidence type="ECO:0000313" key="3">
    <source>
        <dbReference type="Proteomes" id="UP001186944"/>
    </source>
</evidence>
<dbReference type="InterPro" id="IPR052787">
    <property type="entry name" value="MAVS"/>
</dbReference>
<dbReference type="Gene3D" id="1.10.443.10">
    <property type="entry name" value="Intergrase catalytic core"/>
    <property type="match status" value="1"/>
</dbReference>
<keyword evidence="1" id="KW-0233">DNA recombination</keyword>
<dbReference type="AlphaFoldDB" id="A0AA88XMD1"/>
<reference evidence="2" key="1">
    <citation type="submission" date="2019-08" db="EMBL/GenBank/DDBJ databases">
        <title>The improved chromosome-level genome for the pearl oyster Pinctada fucata martensii using PacBio sequencing and Hi-C.</title>
        <authorList>
            <person name="Zheng Z."/>
        </authorList>
    </citation>
    <scope>NUCLEOTIDE SEQUENCE</scope>
    <source>
        <strain evidence="2">ZZ-2019</strain>
        <tissue evidence="2">Adductor muscle</tissue>
    </source>
</reference>
<dbReference type="InterPro" id="IPR011010">
    <property type="entry name" value="DNA_brk_join_enz"/>
</dbReference>